<accession>A0A2N1P1Q4</accession>
<evidence type="ECO:0000313" key="2">
    <source>
        <dbReference type="EMBL" id="PKK80108.1"/>
    </source>
</evidence>
<feature type="compositionally biased region" description="Basic residues" evidence="1">
    <location>
        <begin position="71"/>
        <end position="87"/>
    </location>
</feature>
<dbReference type="Proteomes" id="UP000233469">
    <property type="component" value="Unassembled WGS sequence"/>
</dbReference>
<evidence type="ECO:0000313" key="3">
    <source>
        <dbReference type="Proteomes" id="UP000233469"/>
    </source>
</evidence>
<organism evidence="2 3">
    <name type="scientific">Rhizophagus irregularis</name>
    <dbReference type="NCBI Taxonomy" id="588596"/>
    <lineage>
        <taxon>Eukaryota</taxon>
        <taxon>Fungi</taxon>
        <taxon>Fungi incertae sedis</taxon>
        <taxon>Mucoromycota</taxon>
        <taxon>Glomeromycotina</taxon>
        <taxon>Glomeromycetes</taxon>
        <taxon>Glomerales</taxon>
        <taxon>Glomeraceae</taxon>
        <taxon>Rhizophagus</taxon>
    </lineage>
</organism>
<feature type="compositionally biased region" description="Basic and acidic residues" evidence="1">
    <location>
        <begin position="88"/>
        <end position="115"/>
    </location>
</feature>
<feature type="compositionally biased region" description="Basic residues" evidence="1">
    <location>
        <begin position="116"/>
        <end position="125"/>
    </location>
</feature>
<gene>
    <name evidence="2" type="ORF">RhiirC2_704491</name>
</gene>
<feature type="region of interest" description="Disordered" evidence="1">
    <location>
        <begin position="49"/>
        <end position="184"/>
    </location>
</feature>
<reference evidence="2 3" key="2">
    <citation type="submission" date="2017-10" db="EMBL/GenBank/DDBJ databases">
        <title>Extensive intraspecific genome diversity in a model arbuscular mycorrhizal fungus.</title>
        <authorList>
            <person name="Chen E.C.H."/>
            <person name="Morin E."/>
            <person name="Baudet D."/>
            <person name="Noel J."/>
            <person name="Ndikumana S."/>
            <person name="Charron P."/>
            <person name="St-Onge C."/>
            <person name="Giorgi J."/>
            <person name="Grigoriev I.V."/>
            <person name="Roux C."/>
            <person name="Martin F.M."/>
            <person name="Corradi N."/>
        </authorList>
    </citation>
    <scope>NUCLEOTIDE SEQUENCE [LARGE SCALE GENOMIC DNA]</scope>
    <source>
        <strain evidence="2 3">C2</strain>
    </source>
</reference>
<protein>
    <submittedName>
        <fullName evidence="2">Uncharacterized protein</fullName>
    </submittedName>
</protein>
<sequence length="245" mass="28073">MHSILITLTWKKFSSIFVLKKPTISSFVYFVFDHQVSFLGAATLIRGERENEGKGERKGRKRQGKGERKGKGTKGKGRTKGKGKTKGKGNERERGERKGKGERGTTWKGENERERERKRKGTKGKGRTEGKGENGRERGERKGKGERKERGERKGKGNERERGERKGKDTKGKGENEGKGERARKYTNIHTTHIQTHTNLLSFIGESTVDILYLIKRKGVGRVRKEWGRERKRGKIISWSLKYTF</sequence>
<dbReference type="AlphaFoldDB" id="A0A2N1P1Q4"/>
<feature type="compositionally biased region" description="Basic and acidic residues" evidence="1">
    <location>
        <begin position="126"/>
        <end position="184"/>
    </location>
</feature>
<reference evidence="2 3" key="1">
    <citation type="submission" date="2016-04" db="EMBL/GenBank/DDBJ databases">
        <title>Genome analyses suggest a sexual origin of heterokaryosis in a supposedly ancient asexual fungus.</title>
        <authorList>
            <person name="Ropars J."/>
            <person name="Sedzielewska K."/>
            <person name="Noel J."/>
            <person name="Charron P."/>
            <person name="Farinelli L."/>
            <person name="Marton T."/>
            <person name="Kruger M."/>
            <person name="Pelin A."/>
            <person name="Brachmann A."/>
            <person name="Corradi N."/>
        </authorList>
    </citation>
    <scope>NUCLEOTIDE SEQUENCE [LARGE SCALE GENOMIC DNA]</scope>
    <source>
        <strain evidence="2 3">C2</strain>
    </source>
</reference>
<evidence type="ECO:0000256" key="1">
    <source>
        <dbReference type="SAM" id="MobiDB-lite"/>
    </source>
</evidence>
<dbReference type="EMBL" id="LLXL01000023">
    <property type="protein sequence ID" value="PKK80108.1"/>
    <property type="molecule type" value="Genomic_DNA"/>
</dbReference>
<comment type="caution">
    <text evidence="2">The sequence shown here is derived from an EMBL/GenBank/DDBJ whole genome shotgun (WGS) entry which is preliminary data.</text>
</comment>
<name>A0A2N1P1Q4_9GLOM</name>
<proteinExistence type="predicted"/>